<keyword evidence="4" id="KW-1185">Reference proteome</keyword>
<proteinExistence type="predicted"/>
<keyword evidence="2" id="KW-0732">Signal</keyword>
<feature type="signal peptide" evidence="2">
    <location>
        <begin position="1"/>
        <end position="34"/>
    </location>
</feature>
<gene>
    <name evidence="3" type="ORF">GGR05_003496</name>
</gene>
<evidence type="ECO:0000256" key="2">
    <source>
        <dbReference type="SAM" id="SignalP"/>
    </source>
</evidence>
<feature type="chain" id="PRO_5031013872" description="DUF1566 domain-containing protein" evidence="2">
    <location>
        <begin position="35"/>
        <end position="209"/>
    </location>
</feature>
<comment type="caution">
    <text evidence="3">The sequence shown here is derived from an EMBL/GenBank/DDBJ whole genome shotgun (WGS) entry which is preliminary data.</text>
</comment>
<evidence type="ECO:0000313" key="4">
    <source>
        <dbReference type="Proteomes" id="UP000531216"/>
    </source>
</evidence>
<dbReference type="RefSeq" id="WP_175526866.1">
    <property type="nucleotide sequence ID" value="NZ_FOOA01000012.1"/>
</dbReference>
<evidence type="ECO:0008006" key="5">
    <source>
        <dbReference type="Google" id="ProtNLM"/>
    </source>
</evidence>
<accession>A0A7W6BYY5</accession>
<protein>
    <recommendedName>
        <fullName evidence="5">DUF1566 domain-containing protein</fullName>
    </recommendedName>
</protein>
<evidence type="ECO:0000256" key="1">
    <source>
        <dbReference type="SAM" id="MobiDB-lite"/>
    </source>
</evidence>
<name>A0A7W6BYY5_9HYPH</name>
<evidence type="ECO:0000313" key="3">
    <source>
        <dbReference type="EMBL" id="MBB3937330.1"/>
    </source>
</evidence>
<organism evidence="3 4">
    <name type="scientific">Aureimonas phyllosphaerae</name>
    <dbReference type="NCBI Taxonomy" id="1166078"/>
    <lineage>
        <taxon>Bacteria</taxon>
        <taxon>Pseudomonadati</taxon>
        <taxon>Pseudomonadota</taxon>
        <taxon>Alphaproteobacteria</taxon>
        <taxon>Hyphomicrobiales</taxon>
        <taxon>Aurantimonadaceae</taxon>
        <taxon>Aureimonas</taxon>
    </lineage>
</organism>
<reference evidence="3 4" key="1">
    <citation type="submission" date="2020-08" db="EMBL/GenBank/DDBJ databases">
        <title>Genomic Encyclopedia of Type Strains, Phase IV (KMG-IV): sequencing the most valuable type-strain genomes for metagenomic binning, comparative biology and taxonomic classification.</title>
        <authorList>
            <person name="Goeker M."/>
        </authorList>
    </citation>
    <scope>NUCLEOTIDE SEQUENCE [LARGE SCALE GENOMIC DNA]</scope>
    <source>
        <strain evidence="3 4">DSM 25024</strain>
    </source>
</reference>
<dbReference type="AlphaFoldDB" id="A0A7W6BYY5"/>
<dbReference type="EMBL" id="JACIDO010000008">
    <property type="protein sequence ID" value="MBB3937330.1"/>
    <property type="molecule type" value="Genomic_DNA"/>
</dbReference>
<dbReference type="Proteomes" id="UP000531216">
    <property type="component" value="Unassembled WGS sequence"/>
</dbReference>
<sequence>MELTTRDRRMNAMPSFRTCLAMSLALAAVPNAAAAGTYVFRSKAAVIGATSGTVPPVTERLPPQVGVNGYAGKLNGRDVWVSSEERLGTWGSFGSEGPFHSGGSSRDDGKANTDAQASHIRGAEVLAAQFCKSLAPIDGQPWHLPAFNELRFVIGAIRYASFQSGQRYWTSSELDAAANVLSVSAEGGAQSSGKAANATYRTRCIRYGA</sequence>
<feature type="region of interest" description="Disordered" evidence="1">
    <location>
        <begin position="92"/>
        <end position="116"/>
    </location>
</feature>